<sequence>MDLYISPQERLDLKRLLNTTNCEDNTKHIREVKHSTKIQRDVMELVQFQRKQRKMAEETPEIFELEAQAVASFLYVNYTDIFKRILRNEINYEILGKVLDVLKAVEDEKVDQHEGSVLVGKVLKEMYLDSAVRHGNNLDKKYQETAPPKPVSVPEKLISWKDYKNQGNSR</sequence>
<proteinExistence type="predicted"/>
<dbReference type="EMBL" id="MN738882">
    <property type="protein sequence ID" value="QHT29802.1"/>
    <property type="molecule type" value="Genomic_DNA"/>
</dbReference>
<name>A0A6C0EM49_9ZZZZ</name>
<protein>
    <submittedName>
        <fullName evidence="1">Uncharacterized protein</fullName>
    </submittedName>
</protein>
<evidence type="ECO:0000313" key="1">
    <source>
        <dbReference type="EMBL" id="QHT29802.1"/>
    </source>
</evidence>
<dbReference type="AlphaFoldDB" id="A0A6C0EM49"/>
<accession>A0A6C0EM49</accession>
<reference evidence="1" key="1">
    <citation type="journal article" date="2020" name="Nature">
        <title>Giant virus diversity and host interactions through global metagenomics.</title>
        <authorList>
            <person name="Schulz F."/>
            <person name="Roux S."/>
            <person name="Paez-Espino D."/>
            <person name="Jungbluth S."/>
            <person name="Walsh D.A."/>
            <person name="Denef V.J."/>
            <person name="McMahon K.D."/>
            <person name="Konstantinidis K.T."/>
            <person name="Eloe-Fadrosh E.A."/>
            <person name="Kyrpides N.C."/>
            <person name="Woyke T."/>
        </authorList>
    </citation>
    <scope>NUCLEOTIDE SEQUENCE</scope>
    <source>
        <strain evidence="1">GVMAG-M-3300009068-24</strain>
    </source>
</reference>
<organism evidence="1">
    <name type="scientific">viral metagenome</name>
    <dbReference type="NCBI Taxonomy" id="1070528"/>
    <lineage>
        <taxon>unclassified sequences</taxon>
        <taxon>metagenomes</taxon>
        <taxon>organismal metagenomes</taxon>
    </lineage>
</organism>